<dbReference type="Pfam" id="PF13181">
    <property type="entry name" value="TPR_8"/>
    <property type="match status" value="2"/>
</dbReference>
<accession>S9TT10</accession>
<evidence type="ECO:0000256" key="6">
    <source>
        <dbReference type="ARBA" id="ARBA00023306"/>
    </source>
</evidence>
<feature type="repeat" description="TPR" evidence="7">
    <location>
        <begin position="345"/>
        <end position="378"/>
    </location>
</feature>
<dbReference type="GO" id="GO:0031145">
    <property type="term" value="P:anaphase-promoting complex-dependent catabolic process"/>
    <property type="evidence" value="ECO:0007669"/>
    <property type="project" value="TreeGrafter"/>
</dbReference>
<dbReference type="AlphaFoldDB" id="S9TT10"/>
<evidence type="ECO:0000256" key="4">
    <source>
        <dbReference type="ARBA" id="ARBA00022786"/>
    </source>
</evidence>
<reference evidence="10 11" key="1">
    <citation type="journal article" date="2013" name="PLoS ONE">
        <title>Predicting the Proteins of Angomonas deanei, Strigomonas culicis and Their Respective Endosymbionts Reveals New Aspects of the Trypanosomatidae Family.</title>
        <authorList>
            <person name="Motta M.C."/>
            <person name="Martins A.C."/>
            <person name="de Souza S.S."/>
            <person name="Catta-Preta C.M."/>
            <person name="Silva R."/>
            <person name="Klein C.C."/>
            <person name="de Almeida L.G."/>
            <person name="de Lima Cunha O."/>
            <person name="Ciapina L.P."/>
            <person name="Brocchi M."/>
            <person name="Colabardini A.C."/>
            <person name="de Araujo Lima B."/>
            <person name="Machado C.R."/>
            <person name="de Almeida Soares C.M."/>
            <person name="Probst C.M."/>
            <person name="de Menezes C.B."/>
            <person name="Thompson C.E."/>
            <person name="Bartholomeu D.C."/>
            <person name="Gradia D.F."/>
            <person name="Pavoni D.P."/>
            <person name="Grisard E.C."/>
            <person name="Fantinatti-Garboggini F."/>
            <person name="Marchini F.K."/>
            <person name="Rodrigues-Luiz G.F."/>
            <person name="Wagner G."/>
            <person name="Goldman G.H."/>
            <person name="Fietto J.L."/>
            <person name="Elias M.C."/>
            <person name="Goldman M.H."/>
            <person name="Sagot M.F."/>
            <person name="Pereira M."/>
            <person name="Stoco P.H."/>
            <person name="de Mendonca-Neto R.P."/>
            <person name="Teixeira S.M."/>
            <person name="Maciel T.E."/>
            <person name="de Oliveira Mendes T.A."/>
            <person name="Urmenyi T.P."/>
            <person name="de Souza W."/>
            <person name="Schenkman S."/>
            <person name="de Vasconcelos A.T."/>
        </authorList>
    </citation>
    <scope>NUCLEOTIDE SEQUENCE [LARGE SCALE GENOMIC DNA]</scope>
</reference>
<dbReference type="PANTHER" id="PTHR12558">
    <property type="entry name" value="CELL DIVISION CYCLE 16,23,27"/>
    <property type="match status" value="1"/>
</dbReference>
<keyword evidence="9" id="KW-0472">Membrane</keyword>
<dbReference type="Pfam" id="PF13176">
    <property type="entry name" value="TPR_7"/>
    <property type="match status" value="1"/>
</dbReference>
<evidence type="ECO:0000256" key="2">
    <source>
        <dbReference type="ARBA" id="ARBA00022737"/>
    </source>
</evidence>
<dbReference type="PANTHER" id="PTHR12558:SF9">
    <property type="entry name" value="CELL DIVISION CYCLE PROTEIN 16 HOMOLOG"/>
    <property type="match status" value="1"/>
</dbReference>
<evidence type="ECO:0000256" key="9">
    <source>
        <dbReference type="SAM" id="Phobius"/>
    </source>
</evidence>
<keyword evidence="3" id="KW-0498">Mitosis</keyword>
<dbReference type="SMART" id="SM00028">
    <property type="entry name" value="TPR"/>
    <property type="match status" value="7"/>
</dbReference>
<evidence type="ECO:0000256" key="5">
    <source>
        <dbReference type="ARBA" id="ARBA00022803"/>
    </source>
</evidence>
<evidence type="ECO:0000313" key="11">
    <source>
        <dbReference type="Proteomes" id="UP000015354"/>
    </source>
</evidence>
<dbReference type="Proteomes" id="UP000015354">
    <property type="component" value="Unassembled WGS sequence"/>
</dbReference>
<dbReference type="SUPFAM" id="SSF48452">
    <property type="entry name" value="TPR-like"/>
    <property type="match status" value="1"/>
</dbReference>
<organism evidence="10 11">
    <name type="scientific">Strigomonas culicis</name>
    <dbReference type="NCBI Taxonomy" id="28005"/>
    <lineage>
        <taxon>Eukaryota</taxon>
        <taxon>Discoba</taxon>
        <taxon>Euglenozoa</taxon>
        <taxon>Kinetoplastea</taxon>
        <taxon>Metakinetoplastina</taxon>
        <taxon>Trypanosomatida</taxon>
        <taxon>Trypanosomatidae</taxon>
        <taxon>Strigomonadinae</taxon>
        <taxon>Strigomonas</taxon>
    </lineage>
</organism>
<feature type="region of interest" description="Disordered" evidence="8">
    <location>
        <begin position="572"/>
        <end position="591"/>
    </location>
</feature>
<dbReference type="GO" id="GO:0005737">
    <property type="term" value="C:cytoplasm"/>
    <property type="evidence" value="ECO:0007669"/>
    <property type="project" value="TreeGrafter"/>
</dbReference>
<gene>
    <name evidence="10" type="ORF">STCU_09359</name>
</gene>
<dbReference type="InterPro" id="IPR011990">
    <property type="entry name" value="TPR-like_helical_dom_sf"/>
</dbReference>
<keyword evidence="2" id="KW-0677">Repeat</keyword>
<keyword evidence="1" id="KW-0132">Cell division</keyword>
<evidence type="ECO:0000256" key="3">
    <source>
        <dbReference type="ARBA" id="ARBA00022776"/>
    </source>
</evidence>
<feature type="transmembrane region" description="Helical" evidence="9">
    <location>
        <begin position="24"/>
        <end position="45"/>
    </location>
</feature>
<keyword evidence="11" id="KW-1185">Reference proteome</keyword>
<protein>
    <submittedName>
        <fullName evidence="10">Anaphase-promoting complex subunit 6</fullName>
    </submittedName>
</protein>
<sequence length="591" mass="66319">MFHAFFLLQLRCFVSIIHFLKLQLFIIHVCFPSAFFLFLVSLVFLSMSTSIQTLKSNTVRLLDQGQPSSALPLADILCELQPNTESQLLRASVLMEVRDYDGVLRAVKSVIKNDPVNDKAIFLGMKASFELADVKECSRFAEQLHNLNEGNVNAMCYIGKCAELSGDTEKAVKSYQSALKVDPFCGEAIDSLIDRRLLDAAALNAVIDSLTLPVEAEALRSSYKARINSTSDCTEVQVGLPRKLVLLQNARAEHEKNNLRQALSLTTELLQYEPYDRDAVCLHLSILVDMKASPKLFEMAHFLSKSKAHAELAVYAIGCFYFSLSNFERAGRYFSRATELDCFFSEAWIAYGHCYAKLEEGEQALNVYRRSMSFFPGLHSCAVYVGMQYSRIHQWPIAMCFLEEALKKSPNDTLVLNEIGVLYARTQKLNEALHFFREAFNNLSNPENPSEHRDCIVFNLATMLRKLGEFNEAISYYTEYVRCRPNASHGYCALGFTFHLAGSIKLAIANYHTALSIKNDSFCRDMLDRALAADFGQNVGGNSWGQERTYGSVSPADVSFSTVSRTLRSESTVEESTFASPRPSVGRSLNF</sequence>
<dbReference type="OrthoDB" id="10006270at2759"/>
<keyword evidence="4" id="KW-0833">Ubl conjugation pathway</keyword>
<dbReference type="GO" id="GO:0005680">
    <property type="term" value="C:anaphase-promoting complex"/>
    <property type="evidence" value="ECO:0007669"/>
    <property type="project" value="TreeGrafter"/>
</dbReference>
<keyword evidence="5 7" id="KW-0802">TPR repeat</keyword>
<dbReference type="InterPro" id="IPR019734">
    <property type="entry name" value="TPR_rpt"/>
</dbReference>
<dbReference type="GO" id="GO:0016567">
    <property type="term" value="P:protein ubiquitination"/>
    <property type="evidence" value="ECO:0007669"/>
    <property type="project" value="TreeGrafter"/>
</dbReference>
<dbReference type="GO" id="GO:0045842">
    <property type="term" value="P:positive regulation of mitotic metaphase/anaphase transition"/>
    <property type="evidence" value="ECO:0007669"/>
    <property type="project" value="TreeGrafter"/>
</dbReference>
<evidence type="ECO:0000313" key="10">
    <source>
        <dbReference type="EMBL" id="EPY19628.1"/>
    </source>
</evidence>
<dbReference type="EMBL" id="ATMH01009359">
    <property type="protein sequence ID" value="EPY19628.1"/>
    <property type="molecule type" value="Genomic_DNA"/>
</dbReference>
<evidence type="ECO:0000256" key="7">
    <source>
        <dbReference type="PROSITE-ProRule" id="PRU00339"/>
    </source>
</evidence>
<comment type="caution">
    <text evidence="10">The sequence shown here is derived from an EMBL/GenBank/DDBJ whole genome shotgun (WGS) entry which is preliminary data.</text>
</comment>
<feature type="repeat" description="TPR" evidence="7">
    <location>
        <begin position="454"/>
        <end position="487"/>
    </location>
</feature>
<dbReference type="PROSITE" id="PS50005">
    <property type="entry name" value="TPR"/>
    <property type="match status" value="3"/>
</dbReference>
<proteinExistence type="predicted"/>
<dbReference type="GO" id="GO:0051301">
    <property type="term" value="P:cell division"/>
    <property type="evidence" value="ECO:0007669"/>
    <property type="project" value="UniProtKB-KW"/>
</dbReference>
<keyword evidence="6" id="KW-0131">Cell cycle</keyword>
<feature type="repeat" description="TPR" evidence="7">
    <location>
        <begin position="152"/>
        <end position="185"/>
    </location>
</feature>
<evidence type="ECO:0000256" key="1">
    <source>
        <dbReference type="ARBA" id="ARBA00022618"/>
    </source>
</evidence>
<name>S9TT10_9TRYP</name>
<keyword evidence="9" id="KW-0812">Transmembrane</keyword>
<keyword evidence="9" id="KW-1133">Transmembrane helix</keyword>
<dbReference type="Gene3D" id="1.25.40.10">
    <property type="entry name" value="Tetratricopeptide repeat domain"/>
    <property type="match status" value="1"/>
</dbReference>
<evidence type="ECO:0000256" key="8">
    <source>
        <dbReference type="SAM" id="MobiDB-lite"/>
    </source>
</evidence>